<reference evidence="2 3" key="1">
    <citation type="submission" date="2024-02" db="EMBL/GenBank/DDBJ databases">
        <authorList>
            <person name="Chen Y."/>
            <person name="Shah S."/>
            <person name="Dougan E. K."/>
            <person name="Thang M."/>
            <person name="Chan C."/>
        </authorList>
    </citation>
    <scope>NUCLEOTIDE SEQUENCE [LARGE SCALE GENOMIC DNA]</scope>
</reference>
<accession>A0ABP0PR37</accession>
<proteinExistence type="predicted"/>
<evidence type="ECO:0000313" key="3">
    <source>
        <dbReference type="Proteomes" id="UP001642484"/>
    </source>
</evidence>
<evidence type="ECO:0000256" key="1">
    <source>
        <dbReference type="SAM" id="MobiDB-lite"/>
    </source>
</evidence>
<feature type="region of interest" description="Disordered" evidence="1">
    <location>
        <begin position="59"/>
        <end position="80"/>
    </location>
</feature>
<dbReference type="Gene3D" id="3.40.50.300">
    <property type="entry name" value="P-loop containing nucleotide triphosphate hydrolases"/>
    <property type="match status" value="1"/>
</dbReference>
<evidence type="ECO:0000313" key="2">
    <source>
        <dbReference type="EMBL" id="CAK9077717.1"/>
    </source>
</evidence>
<dbReference type="InterPro" id="IPR027417">
    <property type="entry name" value="P-loop_NTPase"/>
</dbReference>
<organism evidence="2 3">
    <name type="scientific">Durusdinium trenchii</name>
    <dbReference type="NCBI Taxonomy" id="1381693"/>
    <lineage>
        <taxon>Eukaryota</taxon>
        <taxon>Sar</taxon>
        <taxon>Alveolata</taxon>
        <taxon>Dinophyceae</taxon>
        <taxon>Suessiales</taxon>
        <taxon>Symbiodiniaceae</taxon>
        <taxon>Durusdinium</taxon>
    </lineage>
</organism>
<gene>
    <name evidence="2" type="ORF">CCMP2556_LOCUS38302</name>
</gene>
<dbReference type="Proteomes" id="UP001642484">
    <property type="component" value="Unassembled WGS sequence"/>
</dbReference>
<dbReference type="EMBL" id="CAXAMN010023450">
    <property type="protein sequence ID" value="CAK9077717.1"/>
    <property type="molecule type" value="Genomic_DNA"/>
</dbReference>
<name>A0ABP0PR37_9DINO</name>
<protein>
    <submittedName>
        <fullName evidence="2">Uncharacterized protein</fullName>
    </submittedName>
</protein>
<sequence>MAGDIAGFFSAFVEKRSDTAAYGSRAEKCAEKRAGVRAGLNGFVTVGFRPSWIADGAAPQQRSELRRRGFKGRTGPSKAVPSRIRIGVSNEQVIREPSLKDLDEQWLGQKKTQQGLILVSASSSFAPPGSYAAEMLRKVHIDHVWRSPVLCGEAEEFRGKRLHRGPHPTVAPHTEVRCWDNFVPYNLQRQVFFLHTPKAAGCSIVDDLSHMVGRHQIYTQETCFSVQTVGTFETSVMMVRHPREHVFALYQECDQATGPGYHKWANALHMLKGQENHHLPSNFSGWVEEWTEKPHFYDHIIWADKDMCYCPYNLQSARLVCDVDLNSTSGSVAGVNFCRKEIDLDLAVKNMKATTLVGVTEAYHESLCLFHAYFLDSLPAHCHCDRPSWKTYVDTREDHGVAYQDSVEDESEEVLQKLDDLTRLDQALYKATVERFVRDVEEVEKRFGAKILCEKQRQMLHQKTIFE</sequence>
<comment type="caution">
    <text evidence="2">The sequence shown here is derived from an EMBL/GenBank/DDBJ whole genome shotgun (WGS) entry which is preliminary data.</text>
</comment>
<keyword evidence="3" id="KW-1185">Reference proteome</keyword>